<protein>
    <recommendedName>
        <fullName evidence="5">CBM-cenC domain-containing protein</fullName>
    </recommendedName>
</protein>
<keyword evidence="4" id="KW-1185">Reference proteome</keyword>
<keyword evidence="2" id="KW-0732">Signal</keyword>
<gene>
    <name evidence="3" type="ORF">FMAN_14796</name>
</gene>
<dbReference type="RefSeq" id="XP_041688538.1">
    <property type="nucleotide sequence ID" value="XM_041822904.1"/>
</dbReference>
<evidence type="ECO:0000256" key="1">
    <source>
        <dbReference type="SAM" id="MobiDB-lite"/>
    </source>
</evidence>
<reference evidence="4" key="1">
    <citation type="journal article" date="2016" name="Genome Biol. Evol.">
        <title>Comparative 'omics' of the Fusarium fujikuroi species complex highlights differences in genetic potential and metabolite synthesis.</title>
        <authorList>
            <person name="Niehaus E.-M."/>
            <person name="Muensterkoetter M."/>
            <person name="Proctor R.H."/>
            <person name="Brown D.W."/>
            <person name="Sharon A."/>
            <person name="Idan Y."/>
            <person name="Oren-Young L."/>
            <person name="Sieber C.M."/>
            <person name="Novak O."/>
            <person name="Pencik A."/>
            <person name="Tarkowska D."/>
            <person name="Hromadova K."/>
            <person name="Freeman S."/>
            <person name="Maymon M."/>
            <person name="Elazar M."/>
            <person name="Youssef S.A."/>
            <person name="El-Shabrawy E.S.M."/>
            <person name="Shalaby A.B.A."/>
            <person name="Houterman P."/>
            <person name="Brock N.L."/>
            <person name="Burkhardt I."/>
            <person name="Tsavkelova E.A."/>
            <person name="Dickschat J.S."/>
            <person name="Galuszka P."/>
            <person name="Gueldener U."/>
            <person name="Tudzynski B."/>
        </authorList>
    </citation>
    <scope>NUCLEOTIDE SEQUENCE [LARGE SCALE GENOMIC DNA]</scope>
    <source>
        <strain evidence="4">MRC7560</strain>
    </source>
</reference>
<dbReference type="EMBL" id="FCQH01000014">
    <property type="protein sequence ID" value="CVL04110.1"/>
    <property type="molecule type" value="Genomic_DNA"/>
</dbReference>
<proteinExistence type="predicted"/>
<dbReference type="VEuPathDB" id="FungiDB:FMAN_14796"/>
<evidence type="ECO:0000313" key="3">
    <source>
        <dbReference type="EMBL" id="CVL04110.1"/>
    </source>
</evidence>
<comment type="caution">
    <text evidence="3">The sequence shown here is derived from an EMBL/GenBank/DDBJ whole genome shotgun (WGS) entry which is preliminary data.</text>
</comment>
<name>A0A1L7TZX5_FUSMA</name>
<organism evidence="3 4">
    <name type="scientific">Fusarium mangiferae</name>
    <name type="common">Mango malformation disease fungus</name>
    <dbReference type="NCBI Taxonomy" id="192010"/>
    <lineage>
        <taxon>Eukaryota</taxon>
        <taxon>Fungi</taxon>
        <taxon>Dikarya</taxon>
        <taxon>Ascomycota</taxon>
        <taxon>Pezizomycotina</taxon>
        <taxon>Sordariomycetes</taxon>
        <taxon>Hypocreomycetidae</taxon>
        <taxon>Hypocreales</taxon>
        <taxon>Nectriaceae</taxon>
        <taxon>Fusarium</taxon>
        <taxon>Fusarium fujikuroi species complex</taxon>
    </lineage>
</organism>
<feature type="compositionally biased region" description="Low complexity" evidence="1">
    <location>
        <begin position="106"/>
        <end position="121"/>
    </location>
</feature>
<accession>A0A1L7TZX5</accession>
<evidence type="ECO:0000313" key="4">
    <source>
        <dbReference type="Proteomes" id="UP000184255"/>
    </source>
</evidence>
<dbReference type="Proteomes" id="UP000184255">
    <property type="component" value="Unassembled WGS sequence"/>
</dbReference>
<evidence type="ECO:0000256" key="2">
    <source>
        <dbReference type="SAM" id="SignalP"/>
    </source>
</evidence>
<feature type="region of interest" description="Disordered" evidence="1">
    <location>
        <begin position="106"/>
        <end position="128"/>
    </location>
</feature>
<evidence type="ECO:0008006" key="5">
    <source>
        <dbReference type="Google" id="ProtNLM"/>
    </source>
</evidence>
<sequence length="286" mass="30079">MARQLVTILAAAAAAFSGVSAGPCKPASSIAVSSTVLVETTTAATSHETASSTITADVTETTSAFETTATDATTDATATTDALDTTITGSTTDTATAGSITTFLATTTEQSPEQSTTTTTTAGPVGPGPCLEEQVLYNPSFDDNNNAWPWDLSSGVQVSSLGPRSPSYCLYNTPTSDNRVTTFSQALPALGDYEYELVYYLSLKSAQVNGLDFSCYANAFVNGKRMRDSGSFDQSSPSTYQRVGEVFTPQNSDDAGELRFEIQCDGEFEYADLAVDDVSLTRRCNA</sequence>
<feature type="signal peptide" evidence="2">
    <location>
        <begin position="1"/>
        <end position="21"/>
    </location>
</feature>
<feature type="chain" id="PRO_5009874683" description="CBM-cenC domain-containing protein" evidence="2">
    <location>
        <begin position="22"/>
        <end position="286"/>
    </location>
</feature>
<dbReference type="GeneID" id="65094040"/>
<dbReference type="AlphaFoldDB" id="A0A1L7TZX5"/>